<dbReference type="EMBL" id="CM039172">
    <property type="protein sequence ID" value="KAH9779899.1"/>
    <property type="molecule type" value="Genomic_DNA"/>
</dbReference>
<evidence type="ECO:0000313" key="1">
    <source>
        <dbReference type="EMBL" id="KAH9779899.1"/>
    </source>
</evidence>
<sequence>MDPLHCRASSFSSSSSGKTSDSKHVVSSEEFVIENFDKAIDCWELPKISKEKIYRTKKLDFWKNDYVIKTEERDITLSKPFETINLFSEKSLNKLKEKNFNYIHIGLIQIGIKPLTKEGLDTSILAVLRDGRFISFDDSLLSSIESSLCKGPISLDCYPNITLSLKDKNILKSMILQIKTHNYHMIEGSIPVALIFKISYKAMITAFSTQHKFQSKRDETLLLQTDLSRANTVIPKPIQWKDVNLPEEWILEGAAPPAIPKQLEPNTELQNVTQYSDGKVKLSFRRSNSSRFSDKASCSSIPLMERKFTKIPSVINIPFQSQPRFSTSDLPSSSISSVDYTTKVPHPIYISSQHEQRQEEKEPSPPTSPTFSAVTENVLNVIEKHFELDKTILHNDFYSVENKEKRLWFFEHFLNQRKEIQQTYYEFVNLHQVHILFFDWFEIYSSQNNISYPFKESNPITIRKKTTEWKLLDSNRTVDSEHPPLRSVSIDHGEPPVVIRASPYKIPKPNDSDVNLSSIIQQNNFCNTNLNTIGKQLTRLENQFQQSTISVSPNSKPVSLKSDSDKKLKEPIFKPFQVSKTSQKLVQESKSDFAKAIREQLDRIEATSSSSSKVHIAPDTPQSSKIDTPQLSRIGVLDQDQVSIASSDLEAFTEEPIPKANKIHWDLALPTSKSPPDLTIDNRPSALNQARYNATSVYEWNIDGMSEYNILGVLQQMTMAANAYKTQSGTSDKAIAEILIAGFTGQLKGWWDHLLTKLQQLDILNAIQNDENGAPILDDLNNPIQDAVATLILTISLHFIGDPSHLRDKNAELLHNLRCRKLSDFNDYKTTFFTRLFLRDDANHVTWKEKFLAGLPTLLGENVRNSIKALFENRIPYDELTYGELVSFVNKEGLKICQDLKLQRRLKQELRQSKQELGRFCKQFNYDPFKASTSKDCNGKCSSKPYKKHYKSKSHRKPFHDFRKLPYKKPSRPYKKHSFSKKKEFKAKPKAPFNFKDATCFKCGMKGHTTRFCKMNRRLQELGLEEDVLSKIAPLLVGSSDSESSWSGDNDPLQVDELFDSDSSASSNSDSDSDDSYLKKINVLTKDQEIFLELVKHISDPNLQKEYLDKLLKTMDSSKTEASSSKIPIVKKNSYDLTEILDKKKTKKSSPNIQDLQKEIKDIKLEIKDLKEKQKTDSATIQLLLQKQLQDTSDKEVESYNDDIEQKVMAPKKRIDKGKAPASQGQSKESQATPSKEKLLSSAMPIKSWIELVEEHEAKYKSISSEDQVKQWMSSITKSPELMIALQSLSQSQPKEEEKPTSKEISKPSSQNIVVSGESSSSQIVLSQPTPSKKTSDCTQHKFQSKRDETLLLQTDLSRANTVIPKPIQWKDVNLPEEWILEGAAPPAIPKQLKPNTELQNVTQYSDGKVKLSFRRSNSSRFSDKASCSSIPSMERKFSKIPSVINLPFQSQPRFSTSDLPSSSISSVDYTTKVPHPIYISSQHEQKQEEKEPSPPTSPTFSAITENVLNVIEKHFELDKTILHNDFYSVDNKEKRLWFFEHFLNQRKEIQQTYYEFVNLHQVHILFFDWFEIYSSENNISYPFKESNPITIIKKTTEWKLFDSNRTVDSEHPPLRSVTIEHGEPPVEIRASPYKIPKPNDSEINLSSIIQQNNFCNTNLNTIGKQLTRLENQFQQSTISVSPSPKPVSLKSDSDKKLKEPIFKPFQVSKTSQKLVQNSKSDFAKAIREQLDRIEAASSSSSKVQIAPDTPQSSKIDTPQLSRIGVLDQDQVSIASSDLEAFTEEPVPKANKIHWELALPTSKSPPDLTIDNRPSALNQARYNASSVYEWNIDGMSEYNILGVLQQMTMAANAYKTQSRTSDKAIAEILIAGFTGQLKGWWDHLLTKLQQLDILNAIQIDENGAPILDELNNPIQDAVTTLILTISLHFIGDPSHLRDKNAELLHNLRCRKLSDFNDYKTTFFTRLFLRDDANHVTWKEKFLAGLPTLLGEKVRNSIKALFNNRIPYDELIYGELVSFVNKEGLKICQDLKLQKRLKQELRQSKQELGGFCKQFNYDPFKTSTSKNCNGKCSSKPYKKYYGYKSHKKPFHDFRKLPYKKPSRPYKKHSFSKKKEFKAKPKTPFNFKDATCFKCGMKGHTARFCKMNRRLHELGLEEEILSKLAPLLVDSSESESSWSGNDDPL</sequence>
<gene>
    <name evidence="1" type="ORF">KPL71_007881</name>
</gene>
<protein>
    <submittedName>
        <fullName evidence="1">Uncharacterized protein</fullName>
    </submittedName>
</protein>
<organism evidence="1 2">
    <name type="scientific">Citrus sinensis</name>
    <name type="common">Sweet orange</name>
    <name type="synonym">Citrus aurantium var. sinensis</name>
    <dbReference type="NCBI Taxonomy" id="2711"/>
    <lineage>
        <taxon>Eukaryota</taxon>
        <taxon>Viridiplantae</taxon>
        <taxon>Streptophyta</taxon>
        <taxon>Embryophyta</taxon>
        <taxon>Tracheophyta</taxon>
        <taxon>Spermatophyta</taxon>
        <taxon>Magnoliopsida</taxon>
        <taxon>eudicotyledons</taxon>
        <taxon>Gunneridae</taxon>
        <taxon>Pentapetalae</taxon>
        <taxon>rosids</taxon>
        <taxon>malvids</taxon>
        <taxon>Sapindales</taxon>
        <taxon>Rutaceae</taxon>
        <taxon>Aurantioideae</taxon>
        <taxon>Citrus</taxon>
    </lineage>
</organism>
<proteinExistence type="predicted"/>
<comment type="caution">
    <text evidence="1">The sequence shown here is derived from an EMBL/GenBank/DDBJ whole genome shotgun (WGS) entry which is preliminary data.</text>
</comment>
<evidence type="ECO:0000313" key="2">
    <source>
        <dbReference type="Proteomes" id="UP000829398"/>
    </source>
</evidence>
<name>A0ACB8M373_CITSI</name>
<keyword evidence="2" id="KW-1185">Reference proteome</keyword>
<accession>A0ACB8M373</accession>
<dbReference type="Proteomes" id="UP000829398">
    <property type="component" value="Chromosome 3"/>
</dbReference>
<reference evidence="2" key="1">
    <citation type="journal article" date="2023" name="Hortic. Res.">
        <title>A chromosome-level phased genome enabling allele-level studies in sweet orange: a case study on citrus Huanglongbing tolerance.</title>
        <authorList>
            <person name="Wu B."/>
            <person name="Yu Q."/>
            <person name="Deng Z."/>
            <person name="Duan Y."/>
            <person name="Luo F."/>
            <person name="Gmitter F. Jr."/>
        </authorList>
    </citation>
    <scope>NUCLEOTIDE SEQUENCE [LARGE SCALE GENOMIC DNA]</scope>
    <source>
        <strain evidence="2">cv. Valencia</strain>
    </source>
</reference>